<keyword evidence="1" id="KW-0805">Transcription regulation</keyword>
<evidence type="ECO:0000313" key="6">
    <source>
        <dbReference type="EMBL" id="MFC7362236.1"/>
    </source>
</evidence>
<feature type="domain" description="HTH luxR-type" evidence="5">
    <location>
        <begin position="251"/>
        <end position="316"/>
    </location>
</feature>
<dbReference type="PROSITE" id="PS50043">
    <property type="entry name" value="HTH_LUXR_2"/>
    <property type="match status" value="1"/>
</dbReference>
<dbReference type="Proteomes" id="UP001596524">
    <property type="component" value="Unassembled WGS sequence"/>
</dbReference>
<dbReference type="PANTHER" id="PTHR44688">
    <property type="entry name" value="DNA-BINDING TRANSCRIPTIONAL ACTIVATOR DEVR_DOSR"/>
    <property type="match status" value="1"/>
</dbReference>
<dbReference type="CDD" id="cd06170">
    <property type="entry name" value="LuxR_C_like"/>
    <property type="match status" value="1"/>
</dbReference>
<dbReference type="Pfam" id="PF00196">
    <property type="entry name" value="GerE"/>
    <property type="match status" value="1"/>
</dbReference>
<protein>
    <submittedName>
        <fullName evidence="6">Response regulator transcription factor</fullName>
    </submittedName>
</protein>
<evidence type="ECO:0000259" key="5">
    <source>
        <dbReference type="PROSITE" id="PS50043"/>
    </source>
</evidence>
<reference evidence="7" key="1">
    <citation type="journal article" date="2019" name="Int. J. Syst. Evol. Microbiol.">
        <title>The Global Catalogue of Microorganisms (GCM) 10K type strain sequencing project: providing services to taxonomists for standard genome sequencing and annotation.</title>
        <authorList>
            <consortium name="The Broad Institute Genomics Platform"/>
            <consortium name="The Broad Institute Genome Sequencing Center for Infectious Disease"/>
            <person name="Wu L."/>
            <person name="Ma J."/>
        </authorList>
    </citation>
    <scope>NUCLEOTIDE SEQUENCE [LARGE SCALE GENOMIC DNA]</scope>
    <source>
        <strain evidence="7">FCH27</strain>
    </source>
</reference>
<evidence type="ECO:0000313" key="7">
    <source>
        <dbReference type="Proteomes" id="UP001596524"/>
    </source>
</evidence>
<organism evidence="6 7">
    <name type="scientific">Nocardioides astragali</name>
    <dbReference type="NCBI Taxonomy" id="1776736"/>
    <lineage>
        <taxon>Bacteria</taxon>
        <taxon>Bacillati</taxon>
        <taxon>Actinomycetota</taxon>
        <taxon>Actinomycetes</taxon>
        <taxon>Propionibacteriales</taxon>
        <taxon>Nocardioidaceae</taxon>
        <taxon>Nocardioides</taxon>
    </lineage>
</organism>
<dbReference type="RefSeq" id="WP_255892033.1">
    <property type="nucleotide sequence ID" value="NZ_JAFMZM010000005.1"/>
</dbReference>
<accession>A0ABW2N4L2</accession>
<comment type="caution">
    <text evidence="6">The sequence shown here is derived from an EMBL/GenBank/DDBJ whole genome shotgun (WGS) entry which is preliminary data.</text>
</comment>
<keyword evidence="3" id="KW-0804">Transcription</keyword>
<gene>
    <name evidence="6" type="ORF">ACFQO6_18340</name>
</gene>
<evidence type="ECO:0000256" key="1">
    <source>
        <dbReference type="ARBA" id="ARBA00023015"/>
    </source>
</evidence>
<sequence length="336" mass="37079">MSATARHLYAVTAPDGPKTRSCGVRDIDWQLKALRDTIEQRHRPTVPLRSVETRASGQQTPLEALIDWATSAGAAVARIHRADTETSVTAFASVLSTGRAPVISPGSVRLLHALHGRRAAQLRFLEGLLRRHARHRAILIVIDDRTSLDPDADWLVQQLVGLLHDDAVTWVHPARLQPSPEAPIARRAASTRRPSRPPAPRNELTPVGLLPFAPVRPPLTGTAGPAQPPRSTPQHTSPRRDTPHPRHPRRPRFGWLALTDTEVRVVRLVVQGHTNRATAAALFVSVNTISTHLRSIYNKLDVNSRVQLTRVALRHLSEDDQTLTALPQRIDEGAPR</sequence>
<evidence type="ECO:0000256" key="2">
    <source>
        <dbReference type="ARBA" id="ARBA00023125"/>
    </source>
</evidence>
<dbReference type="EMBL" id="JBHTCH010000021">
    <property type="protein sequence ID" value="MFC7362236.1"/>
    <property type="molecule type" value="Genomic_DNA"/>
</dbReference>
<dbReference type="InterPro" id="IPR000792">
    <property type="entry name" value="Tscrpt_reg_LuxR_C"/>
</dbReference>
<keyword evidence="2" id="KW-0238">DNA-binding</keyword>
<dbReference type="PRINTS" id="PR00038">
    <property type="entry name" value="HTHLUXR"/>
</dbReference>
<feature type="region of interest" description="Disordered" evidence="4">
    <location>
        <begin position="179"/>
        <end position="253"/>
    </location>
</feature>
<proteinExistence type="predicted"/>
<evidence type="ECO:0000256" key="4">
    <source>
        <dbReference type="SAM" id="MobiDB-lite"/>
    </source>
</evidence>
<dbReference type="SMART" id="SM00421">
    <property type="entry name" value="HTH_LUXR"/>
    <property type="match status" value="1"/>
</dbReference>
<keyword evidence="7" id="KW-1185">Reference proteome</keyword>
<dbReference type="SUPFAM" id="SSF46894">
    <property type="entry name" value="C-terminal effector domain of the bipartite response regulators"/>
    <property type="match status" value="1"/>
</dbReference>
<dbReference type="Gene3D" id="1.10.10.10">
    <property type="entry name" value="Winged helix-like DNA-binding domain superfamily/Winged helix DNA-binding domain"/>
    <property type="match status" value="1"/>
</dbReference>
<name>A0ABW2N4L2_9ACTN</name>
<evidence type="ECO:0000256" key="3">
    <source>
        <dbReference type="ARBA" id="ARBA00023163"/>
    </source>
</evidence>
<dbReference type="PANTHER" id="PTHR44688:SF16">
    <property type="entry name" value="DNA-BINDING TRANSCRIPTIONAL ACTIVATOR DEVR_DOSR"/>
    <property type="match status" value="1"/>
</dbReference>
<dbReference type="InterPro" id="IPR016032">
    <property type="entry name" value="Sig_transdc_resp-reg_C-effctor"/>
</dbReference>
<dbReference type="InterPro" id="IPR036388">
    <property type="entry name" value="WH-like_DNA-bd_sf"/>
</dbReference>